<evidence type="ECO:0000259" key="3">
    <source>
        <dbReference type="Pfam" id="PF16344"/>
    </source>
</evidence>
<dbReference type="RefSeq" id="WP_188086130.1">
    <property type="nucleotide sequence ID" value="NZ_JACVFC010000001.1"/>
</dbReference>
<keyword evidence="1" id="KW-0812">Transmembrane</keyword>
<name>A0ABR7TH73_9BACT</name>
<feature type="domain" description="Protein FecR C-terminal" evidence="3">
    <location>
        <begin position="326"/>
        <end position="392"/>
    </location>
</feature>
<feature type="domain" description="FecR protein" evidence="2">
    <location>
        <begin position="188"/>
        <end position="283"/>
    </location>
</feature>
<gene>
    <name evidence="4" type="ORF">ICL07_01230</name>
</gene>
<comment type="caution">
    <text evidence="4">The sequence shown here is derived from an EMBL/GenBank/DDBJ whole genome shotgun (WGS) entry which is preliminary data.</text>
</comment>
<organism evidence="4 5">
    <name type="scientific">Chitinophaga qingshengii</name>
    <dbReference type="NCBI Taxonomy" id="1569794"/>
    <lineage>
        <taxon>Bacteria</taxon>
        <taxon>Pseudomonadati</taxon>
        <taxon>Bacteroidota</taxon>
        <taxon>Chitinophagia</taxon>
        <taxon>Chitinophagales</taxon>
        <taxon>Chitinophagaceae</taxon>
        <taxon>Chitinophaga</taxon>
    </lineage>
</organism>
<proteinExistence type="predicted"/>
<evidence type="ECO:0000313" key="5">
    <source>
        <dbReference type="Proteomes" id="UP000659124"/>
    </source>
</evidence>
<feature type="transmembrane region" description="Helical" evidence="1">
    <location>
        <begin position="87"/>
        <end position="109"/>
    </location>
</feature>
<keyword evidence="1" id="KW-0472">Membrane</keyword>
<sequence length="393" mass="43476">MDKERMQYLLGQYLHNGLSRDERIALFEALEQRDAAEWEQALQEMMENGPGDPLYREDAWEHVIQAILKTTPRNIHSTGKKRGRLVLLRRVAAAAAVLLLVLSAGIWFWRGHHALTPTPVIGGNTLSADVQPGGNRAILTLSDGAEIILDSAHSGLLAQQGNVKIMKGNNAQLTYQYNGIPANVSYNTLSTPRGGRYEVVLPDGTRVWLNAASSLRYPTAFTGNQRVVELSGEGYFEVSENPGKPFLVKGGNFEITVLGTHFNVMAYIDEEEARTTLLEGAVKVGAASAAVLLKPGQQGVLNADGKITVIDEADPEAAIAWKNGFFQLNNVEMSVVLRQLVRWYDIDIVYTKNIPDWHMTGKIEMNLTLLQVLQVLEQSGLKYRLEGRKLIVM</sequence>
<evidence type="ECO:0000259" key="2">
    <source>
        <dbReference type="Pfam" id="PF04773"/>
    </source>
</evidence>
<dbReference type="InterPro" id="IPR012373">
    <property type="entry name" value="Ferrdict_sens_TM"/>
</dbReference>
<dbReference type="PANTHER" id="PTHR30273:SF2">
    <property type="entry name" value="PROTEIN FECR"/>
    <property type="match status" value="1"/>
</dbReference>
<evidence type="ECO:0000313" key="4">
    <source>
        <dbReference type="EMBL" id="MBC9928975.1"/>
    </source>
</evidence>
<dbReference type="PANTHER" id="PTHR30273">
    <property type="entry name" value="PERIPLASMIC SIGNAL SENSOR AND SIGMA FACTOR ACTIVATOR FECR-RELATED"/>
    <property type="match status" value="1"/>
</dbReference>
<keyword evidence="5" id="KW-1185">Reference proteome</keyword>
<dbReference type="Gene3D" id="2.60.120.1440">
    <property type="match status" value="1"/>
</dbReference>
<dbReference type="Proteomes" id="UP000659124">
    <property type="component" value="Unassembled WGS sequence"/>
</dbReference>
<keyword evidence="1" id="KW-1133">Transmembrane helix</keyword>
<dbReference type="InterPro" id="IPR032508">
    <property type="entry name" value="FecR_C"/>
</dbReference>
<dbReference type="EMBL" id="JACVFC010000001">
    <property type="protein sequence ID" value="MBC9928975.1"/>
    <property type="molecule type" value="Genomic_DNA"/>
</dbReference>
<reference evidence="4 5" key="1">
    <citation type="submission" date="2020-09" db="EMBL/GenBank/DDBJ databases">
        <title>Genome sequences of type strains of Chitinophaga qingshengii and Chitinophaga varians.</title>
        <authorList>
            <person name="Kittiwongwattana C."/>
        </authorList>
    </citation>
    <scope>NUCLEOTIDE SEQUENCE [LARGE SCALE GENOMIC DNA]</scope>
    <source>
        <strain evidence="4 5">JCM 30026</strain>
    </source>
</reference>
<dbReference type="Gene3D" id="3.55.50.30">
    <property type="match status" value="1"/>
</dbReference>
<protein>
    <submittedName>
        <fullName evidence="4">FecR domain-containing protein</fullName>
    </submittedName>
</protein>
<dbReference type="InterPro" id="IPR006860">
    <property type="entry name" value="FecR"/>
</dbReference>
<evidence type="ECO:0000256" key="1">
    <source>
        <dbReference type="SAM" id="Phobius"/>
    </source>
</evidence>
<dbReference type="Pfam" id="PF04773">
    <property type="entry name" value="FecR"/>
    <property type="match status" value="1"/>
</dbReference>
<dbReference type="Pfam" id="PF16344">
    <property type="entry name" value="FecR_C"/>
    <property type="match status" value="1"/>
</dbReference>
<accession>A0ABR7TH73</accession>